<dbReference type="RefSeq" id="WP_218995746.1">
    <property type="nucleotide sequence ID" value="NZ_JAHVXU010000009.1"/>
</dbReference>
<name>A0ABS6VH44_9GAMM</name>
<comment type="caution">
    <text evidence="1">The sequence shown here is derived from an EMBL/GenBank/DDBJ whole genome shotgun (WGS) entry which is preliminary data.</text>
</comment>
<accession>A0ABS6VH44</accession>
<protein>
    <recommendedName>
        <fullName evidence="3">Lipoprotein</fullName>
    </recommendedName>
</protein>
<evidence type="ECO:0000313" key="1">
    <source>
        <dbReference type="EMBL" id="MBW1258571.1"/>
    </source>
</evidence>
<evidence type="ECO:0000313" key="2">
    <source>
        <dbReference type="Proteomes" id="UP001197236"/>
    </source>
</evidence>
<proteinExistence type="predicted"/>
<gene>
    <name evidence="1" type="ORF">KYI95_15435</name>
</gene>
<sequence length="126" mass="13909">MKIIPLVILTVSLTGCQTQANFKKNMDTWVGKDAQGLVNQWGYPAGTMKAPNGNDVYIYQNNGNYYVPPTTTYNTTANMYGNSLYSTTTANTSGGYNISFTCTVYFEVNSVKKIERVSWQGNNCVA</sequence>
<keyword evidence="2" id="KW-1185">Reference proteome</keyword>
<dbReference type="Proteomes" id="UP001197236">
    <property type="component" value="Unassembled WGS sequence"/>
</dbReference>
<organism evidence="1 2">
    <name type="scientific">Pantoea allii</name>
    <dbReference type="NCBI Taxonomy" id="574096"/>
    <lineage>
        <taxon>Bacteria</taxon>
        <taxon>Pseudomonadati</taxon>
        <taxon>Pseudomonadota</taxon>
        <taxon>Gammaproteobacteria</taxon>
        <taxon>Enterobacterales</taxon>
        <taxon>Erwiniaceae</taxon>
        <taxon>Pantoea</taxon>
    </lineage>
</organism>
<dbReference type="EMBL" id="JAHVXZ010000008">
    <property type="protein sequence ID" value="MBW1258571.1"/>
    <property type="molecule type" value="Genomic_DNA"/>
</dbReference>
<reference evidence="1 2" key="1">
    <citation type="submission" date="2021-07" db="EMBL/GenBank/DDBJ databases">
        <title>A novel phosphonate cluster across the Pantoea species complex is important for pathogenicity in onion.</title>
        <authorList>
            <person name="Zhao M."/>
            <person name="Stice S."/>
            <person name="Shin G.Y."/>
            <person name="Coutinho T."/>
            <person name="Gitaitis R."/>
            <person name="Kvitko B."/>
            <person name="Dutta B."/>
        </authorList>
    </citation>
    <scope>NUCLEOTIDE SEQUENCE [LARGE SCALE GENOMIC DNA]</scope>
    <source>
        <strain evidence="1 2">BD 382</strain>
    </source>
</reference>
<evidence type="ECO:0008006" key="3">
    <source>
        <dbReference type="Google" id="ProtNLM"/>
    </source>
</evidence>
<dbReference type="PROSITE" id="PS51257">
    <property type="entry name" value="PROKAR_LIPOPROTEIN"/>
    <property type="match status" value="1"/>
</dbReference>